<dbReference type="AlphaFoldDB" id="A0AAU8JFT7"/>
<protein>
    <submittedName>
        <fullName evidence="2">Uncharacterized protein</fullName>
    </submittedName>
</protein>
<sequence>MLRKLLLAATITLSLHLFLSVNSTSQSNFNQRAAQNTTQPTLISTLQLESAPTISENTQN</sequence>
<keyword evidence="1" id="KW-0732">Signal</keyword>
<dbReference type="EMBL" id="CP159837">
    <property type="protein sequence ID" value="XCM37643.1"/>
    <property type="molecule type" value="Genomic_DNA"/>
</dbReference>
<feature type="chain" id="PRO_5043930463" evidence="1">
    <location>
        <begin position="20"/>
        <end position="60"/>
    </location>
</feature>
<reference evidence="2" key="1">
    <citation type="submission" date="2024-07" db="EMBL/GenBank/DDBJ databases">
        <authorList>
            <person name="Kim Y.J."/>
            <person name="Jeong J.Y."/>
        </authorList>
    </citation>
    <scope>NUCLEOTIDE SEQUENCE</scope>
    <source>
        <strain evidence="2">GIHE-MW2</strain>
    </source>
</reference>
<organism evidence="2">
    <name type="scientific">Planktothricoides raciborskii GIHE-MW2</name>
    <dbReference type="NCBI Taxonomy" id="2792601"/>
    <lineage>
        <taxon>Bacteria</taxon>
        <taxon>Bacillati</taxon>
        <taxon>Cyanobacteriota</taxon>
        <taxon>Cyanophyceae</taxon>
        <taxon>Oscillatoriophycideae</taxon>
        <taxon>Oscillatoriales</taxon>
        <taxon>Oscillatoriaceae</taxon>
        <taxon>Planktothricoides</taxon>
    </lineage>
</organism>
<evidence type="ECO:0000256" key="1">
    <source>
        <dbReference type="SAM" id="SignalP"/>
    </source>
</evidence>
<dbReference type="RefSeq" id="WP_054469726.1">
    <property type="nucleotide sequence ID" value="NZ_CP159837.1"/>
</dbReference>
<name>A0AAU8JFT7_9CYAN</name>
<accession>A0AAU8JFT7</accession>
<proteinExistence type="predicted"/>
<gene>
    <name evidence="2" type="ORF">ABWT76_000425</name>
</gene>
<feature type="signal peptide" evidence="1">
    <location>
        <begin position="1"/>
        <end position="19"/>
    </location>
</feature>
<evidence type="ECO:0000313" key="2">
    <source>
        <dbReference type="EMBL" id="XCM37643.1"/>
    </source>
</evidence>